<evidence type="ECO:0000313" key="2">
    <source>
        <dbReference type="Proteomes" id="UP000256708"/>
    </source>
</evidence>
<organism evidence="1 2">
    <name type="scientific">Pontibacter diazotrophicus</name>
    <dbReference type="NCBI Taxonomy" id="1400979"/>
    <lineage>
        <taxon>Bacteria</taxon>
        <taxon>Pseudomonadati</taxon>
        <taxon>Bacteroidota</taxon>
        <taxon>Cytophagia</taxon>
        <taxon>Cytophagales</taxon>
        <taxon>Hymenobacteraceae</taxon>
        <taxon>Pontibacter</taxon>
    </lineage>
</organism>
<dbReference type="AlphaFoldDB" id="A0A3D8LAU9"/>
<evidence type="ECO:0000313" key="1">
    <source>
        <dbReference type="EMBL" id="RDV14518.1"/>
    </source>
</evidence>
<comment type="caution">
    <text evidence="1">The sequence shown here is derived from an EMBL/GenBank/DDBJ whole genome shotgun (WGS) entry which is preliminary data.</text>
</comment>
<proteinExistence type="predicted"/>
<dbReference type="EMBL" id="QRGR01000014">
    <property type="protein sequence ID" value="RDV14518.1"/>
    <property type="molecule type" value="Genomic_DNA"/>
</dbReference>
<protein>
    <submittedName>
        <fullName evidence="1">DUF1059 domain-containing protein</fullName>
    </submittedName>
</protein>
<gene>
    <name evidence="1" type="ORF">DXT99_14045</name>
</gene>
<dbReference type="Pfam" id="PF06348">
    <property type="entry name" value="DUF1059"/>
    <property type="match status" value="1"/>
</dbReference>
<dbReference type="InterPro" id="IPR009409">
    <property type="entry name" value="DUF1059"/>
</dbReference>
<dbReference type="OrthoDB" id="1450972at2"/>
<dbReference type="Proteomes" id="UP000256708">
    <property type="component" value="Unassembled WGS sequence"/>
</dbReference>
<sequence length="63" mass="7053">MKRLNCRDAGFDCDGVFRAETDEEVLNQASQHAREVHGVTITTEQAAELRTLIKDEGIRNGVH</sequence>
<name>A0A3D8LAU9_9BACT</name>
<accession>A0A3D8LAU9</accession>
<reference evidence="2" key="1">
    <citation type="submission" date="2018-08" db="EMBL/GenBank/DDBJ databases">
        <authorList>
            <person name="Liu Z.-W."/>
            <person name="Du Z.-J."/>
        </authorList>
    </citation>
    <scope>NUCLEOTIDE SEQUENCE [LARGE SCALE GENOMIC DNA]</scope>
    <source>
        <strain evidence="2">H4X</strain>
    </source>
</reference>
<keyword evidence="2" id="KW-1185">Reference proteome</keyword>
<dbReference type="RefSeq" id="WP_115566197.1">
    <property type="nucleotide sequence ID" value="NZ_QRGR01000014.1"/>
</dbReference>